<protein>
    <submittedName>
        <fullName evidence="3">Helix-turn-helix transcriptional regulator</fullName>
    </submittedName>
</protein>
<gene>
    <name evidence="3" type="ORF">J4709_34375</name>
</gene>
<sequence>MGCRSWTRRPYGARLARGASLDALAATVGGAVTRQQLIDDESGARRPDPPRLVALAEAPQVPPEYLACIKPYRADLADLRHWAGLTAELAAPHFGFSRWSLLRAEKIGRLPMFHSPDDFVAMAAAIYARPNGIVLGALRRAQFRALLARHILGM</sequence>
<feature type="chain" id="PRO_5046818935" evidence="1">
    <location>
        <begin position="26"/>
        <end position="154"/>
    </location>
</feature>
<feature type="signal peptide" evidence="1">
    <location>
        <begin position="1"/>
        <end position="25"/>
    </location>
</feature>
<reference evidence="3 4" key="1">
    <citation type="submission" date="2021-03" db="EMBL/GenBank/DDBJ databases">
        <title>Actinomadura violae sp. nov., isolated from lichen in Thailand.</title>
        <authorList>
            <person name="Kanchanasin P."/>
            <person name="Saeng-In P."/>
            <person name="Phongsopitanun W."/>
            <person name="Yuki M."/>
            <person name="Kudo T."/>
            <person name="Ohkuma M."/>
            <person name="Tanasupawat S."/>
        </authorList>
    </citation>
    <scope>NUCLEOTIDE SEQUENCE [LARGE SCALE GENOMIC DNA]</scope>
    <source>
        <strain evidence="3 4">LCR2-06</strain>
    </source>
</reference>
<evidence type="ECO:0000313" key="3">
    <source>
        <dbReference type="EMBL" id="MBO2462666.1"/>
    </source>
</evidence>
<name>A0ABS3S181_9ACTN</name>
<dbReference type="RefSeq" id="WP_208247141.1">
    <property type="nucleotide sequence ID" value="NZ_JAGEPF010000023.1"/>
</dbReference>
<accession>A0ABS3S181</accession>
<dbReference type="Proteomes" id="UP000680206">
    <property type="component" value="Unassembled WGS sequence"/>
</dbReference>
<dbReference type="Pfam" id="PF01381">
    <property type="entry name" value="HTH_3"/>
    <property type="match status" value="1"/>
</dbReference>
<feature type="domain" description="HTH cro/C1-type" evidence="2">
    <location>
        <begin position="13"/>
        <end position="66"/>
    </location>
</feature>
<evidence type="ECO:0000313" key="4">
    <source>
        <dbReference type="Proteomes" id="UP000680206"/>
    </source>
</evidence>
<dbReference type="CDD" id="cd00093">
    <property type="entry name" value="HTH_XRE"/>
    <property type="match status" value="1"/>
</dbReference>
<evidence type="ECO:0000259" key="2">
    <source>
        <dbReference type="PROSITE" id="PS50943"/>
    </source>
</evidence>
<comment type="caution">
    <text evidence="3">The sequence shown here is derived from an EMBL/GenBank/DDBJ whole genome shotgun (WGS) entry which is preliminary data.</text>
</comment>
<evidence type="ECO:0000256" key="1">
    <source>
        <dbReference type="SAM" id="SignalP"/>
    </source>
</evidence>
<keyword evidence="1" id="KW-0732">Signal</keyword>
<proteinExistence type="predicted"/>
<dbReference type="InterPro" id="IPR001387">
    <property type="entry name" value="Cro/C1-type_HTH"/>
</dbReference>
<dbReference type="SUPFAM" id="SSF47413">
    <property type="entry name" value="lambda repressor-like DNA-binding domains"/>
    <property type="match status" value="1"/>
</dbReference>
<organism evidence="3 4">
    <name type="scientific">Actinomadura violacea</name>
    <dbReference type="NCBI Taxonomy" id="2819934"/>
    <lineage>
        <taxon>Bacteria</taxon>
        <taxon>Bacillati</taxon>
        <taxon>Actinomycetota</taxon>
        <taxon>Actinomycetes</taxon>
        <taxon>Streptosporangiales</taxon>
        <taxon>Thermomonosporaceae</taxon>
        <taxon>Actinomadura</taxon>
    </lineage>
</organism>
<dbReference type="PROSITE" id="PS50943">
    <property type="entry name" value="HTH_CROC1"/>
    <property type="match status" value="1"/>
</dbReference>
<keyword evidence="4" id="KW-1185">Reference proteome</keyword>
<dbReference type="EMBL" id="JAGEPF010000023">
    <property type="protein sequence ID" value="MBO2462666.1"/>
    <property type="molecule type" value="Genomic_DNA"/>
</dbReference>
<dbReference type="Gene3D" id="1.10.260.40">
    <property type="entry name" value="lambda repressor-like DNA-binding domains"/>
    <property type="match status" value="1"/>
</dbReference>
<dbReference type="InterPro" id="IPR010982">
    <property type="entry name" value="Lambda_DNA-bd_dom_sf"/>
</dbReference>